<organism evidence="7 8">
    <name type="scientific">Phytophthora rubi</name>
    <dbReference type="NCBI Taxonomy" id="129364"/>
    <lineage>
        <taxon>Eukaryota</taxon>
        <taxon>Sar</taxon>
        <taxon>Stramenopiles</taxon>
        <taxon>Oomycota</taxon>
        <taxon>Peronosporomycetes</taxon>
        <taxon>Peronosporales</taxon>
        <taxon>Peronosporaceae</taxon>
        <taxon>Phytophthora</taxon>
    </lineage>
</organism>
<dbReference type="EMBL" id="QXFT01000202">
    <property type="protein sequence ID" value="KAE9351098.1"/>
    <property type="molecule type" value="Genomic_DNA"/>
</dbReference>
<protein>
    <recommendedName>
        <fullName evidence="9">FLYWCH-type domain-containing protein</fullName>
    </recommendedName>
</protein>
<evidence type="ECO:0000256" key="2">
    <source>
        <dbReference type="ARBA" id="ARBA00022771"/>
    </source>
</evidence>
<comment type="caution">
    <text evidence="7">The sequence shown here is derived from an EMBL/GenBank/DDBJ whole genome shotgun (WGS) entry which is preliminary data.</text>
</comment>
<dbReference type="AlphaFoldDB" id="A0A6A4FUY3"/>
<dbReference type="Pfam" id="PF10551">
    <property type="entry name" value="MULE"/>
    <property type="match status" value="1"/>
</dbReference>
<dbReference type="PANTHER" id="PTHR47160">
    <property type="entry name" value="PUTATIVE-RELATED"/>
    <property type="match status" value="1"/>
</dbReference>
<dbReference type="InterPro" id="IPR007588">
    <property type="entry name" value="Znf_FLYWCH"/>
</dbReference>
<evidence type="ECO:0000256" key="1">
    <source>
        <dbReference type="ARBA" id="ARBA00022723"/>
    </source>
</evidence>
<gene>
    <name evidence="7" type="ORF">PR003_g5046</name>
</gene>
<evidence type="ECO:0000313" key="8">
    <source>
        <dbReference type="Proteomes" id="UP000434957"/>
    </source>
</evidence>
<dbReference type="Proteomes" id="UP000434957">
    <property type="component" value="Unassembled WGS sequence"/>
</dbReference>
<evidence type="ECO:0000259" key="6">
    <source>
        <dbReference type="Pfam" id="PF10551"/>
    </source>
</evidence>
<evidence type="ECO:0000256" key="4">
    <source>
        <dbReference type="SAM" id="MobiDB-lite"/>
    </source>
</evidence>
<reference evidence="7 8" key="1">
    <citation type="submission" date="2018-08" db="EMBL/GenBank/DDBJ databases">
        <title>Genomic investigation of the strawberry pathogen Phytophthora fragariae indicates pathogenicity is determined by transcriptional variation in three key races.</title>
        <authorList>
            <person name="Adams T.M."/>
            <person name="Armitage A.D."/>
            <person name="Sobczyk M.K."/>
            <person name="Bates H.J."/>
            <person name="Dunwell J.M."/>
            <person name="Nellist C.F."/>
            <person name="Harrison R.J."/>
        </authorList>
    </citation>
    <scope>NUCLEOTIDE SEQUENCE [LARGE SCALE GENOMIC DNA]</scope>
    <source>
        <strain evidence="7 8">SCRP333</strain>
    </source>
</reference>
<keyword evidence="8" id="KW-1185">Reference proteome</keyword>
<feature type="domain" description="FLYWCH-type" evidence="5">
    <location>
        <begin position="70"/>
        <end position="110"/>
    </location>
</feature>
<proteinExistence type="predicted"/>
<evidence type="ECO:0000256" key="3">
    <source>
        <dbReference type="ARBA" id="ARBA00022833"/>
    </source>
</evidence>
<evidence type="ECO:0000313" key="7">
    <source>
        <dbReference type="EMBL" id="KAE9351098.1"/>
    </source>
</evidence>
<feature type="domain" description="MULE transposase" evidence="6">
    <location>
        <begin position="262"/>
        <end position="357"/>
    </location>
</feature>
<dbReference type="Gene3D" id="2.20.25.240">
    <property type="match status" value="1"/>
</dbReference>
<dbReference type="InterPro" id="IPR018289">
    <property type="entry name" value="MULE_transposase_dom"/>
</dbReference>
<evidence type="ECO:0000259" key="5">
    <source>
        <dbReference type="Pfam" id="PF04500"/>
    </source>
</evidence>
<accession>A0A6A4FUY3</accession>
<keyword evidence="2" id="KW-0863">Zinc-finger</keyword>
<evidence type="ECO:0008006" key="9">
    <source>
        <dbReference type="Google" id="ProtNLM"/>
    </source>
</evidence>
<dbReference type="GO" id="GO:0008270">
    <property type="term" value="F:zinc ion binding"/>
    <property type="evidence" value="ECO:0007669"/>
    <property type="project" value="UniProtKB-KW"/>
</dbReference>
<name>A0A6A4FUY3_9STRA</name>
<keyword evidence="3" id="KW-0862">Zinc</keyword>
<dbReference type="Pfam" id="PF04500">
    <property type="entry name" value="FLYWCH"/>
    <property type="match status" value="1"/>
</dbReference>
<feature type="region of interest" description="Disordered" evidence="4">
    <location>
        <begin position="1"/>
        <end position="67"/>
    </location>
</feature>
<keyword evidence="1" id="KW-0479">Metal-binding</keyword>
<sequence>MDPDYVSDDSMSNSFELDGSDLSDAPSEETVILLTPPSSPEPGESDGYQVEAPASRRSTHSADRPAPVSGTTSVYFGGYSYARYHFTDEASHYRCSAYRRTKCKAKLYVSSMGAVETGNHMSNCVPDFRRAPVGPPPAILDRTDQMLLTTDAICVRDVTLTPLEVWCMVRDQFDGDDNDIVRGATKKQVLGRLYRTRAKLFGRDIFGRLERKPLCDVKSSPGLKFFQFHVTYYEDEVRHRLIGWLIGWAYPQLMDWMKQRKIFVDATYRCVPAPFYQLAIVMIYDSISELYLPVWYILTTGKTAQMYKRQFHNIYVALKQKLVPAHFVCDFEFAMIIAALGQFPEVTIVGCLFHFKQALCRKMLELKITDLEIDLAMREGCIDRPIIIRRMDITLRGIRHVRTMIKRDCRTRGVHYSKANWKKILEVFQGDLDPPI</sequence>
<dbReference type="PANTHER" id="PTHR47160:SF5">
    <property type="entry name" value="MULE TRANSPOSASE DOMAIN-CONTAINING PROTEIN"/>
    <property type="match status" value="1"/>
</dbReference>